<dbReference type="InterPro" id="IPR028288">
    <property type="entry name" value="SCAR/WAVE_fam"/>
</dbReference>
<dbReference type="GO" id="GO:0030036">
    <property type="term" value="P:actin cytoskeleton organization"/>
    <property type="evidence" value="ECO:0007669"/>
    <property type="project" value="InterPro"/>
</dbReference>
<dbReference type="Gramene" id="AET3Gv20322400.9">
    <property type="protein sequence ID" value="AET3Gv20322400.9"/>
    <property type="gene ID" value="AET3Gv20322400"/>
</dbReference>
<reference evidence="2" key="5">
    <citation type="journal article" date="2021" name="G3 (Bethesda)">
        <title>Aegilops tauschii genome assembly Aet v5.0 features greater sequence contiguity and improved annotation.</title>
        <authorList>
            <person name="Wang L."/>
            <person name="Zhu T."/>
            <person name="Rodriguez J.C."/>
            <person name="Deal K.R."/>
            <person name="Dubcovsky J."/>
            <person name="McGuire P.E."/>
            <person name="Lux T."/>
            <person name="Spannagl M."/>
            <person name="Mayer K.F.X."/>
            <person name="Baldrich P."/>
            <person name="Meyers B.C."/>
            <person name="Huo N."/>
            <person name="Gu Y.Q."/>
            <person name="Zhou H."/>
            <person name="Devos K.M."/>
            <person name="Bennetzen J.L."/>
            <person name="Unver T."/>
            <person name="Budak H."/>
            <person name="Gulick P.J."/>
            <person name="Galiba G."/>
            <person name="Kalapos B."/>
            <person name="Nelson D.R."/>
            <person name="Li P."/>
            <person name="You F.M."/>
            <person name="Luo M.C."/>
            <person name="Dvorak J."/>
        </authorList>
    </citation>
    <scope>NUCLEOTIDE SEQUENCE [LARGE SCALE GENOMIC DNA]</scope>
    <source>
        <strain evidence="2">cv. AL8/78</strain>
    </source>
</reference>
<keyword evidence="3" id="KW-1185">Reference proteome</keyword>
<dbReference type="PANTHER" id="PTHR12902:SF33">
    <property type="entry name" value="PROTEIN SCAR3"/>
    <property type="match status" value="1"/>
</dbReference>
<protein>
    <submittedName>
        <fullName evidence="2">Uncharacterized protein</fullName>
    </submittedName>
</protein>
<evidence type="ECO:0000256" key="1">
    <source>
        <dbReference type="ARBA" id="ARBA00006993"/>
    </source>
</evidence>
<dbReference type="Proteomes" id="UP000015105">
    <property type="component" value="Chromosome 3D"/>
</dbReference>
<proteinExistence type="inferred from homology"/>
<dbReference type="GO" id="GO:0034237">
    <property type="term" value="F:protein kinase A regulatory subunit binding"/>
    <property type="evidence" value="ECO:0007669"/>
    <property type="project" value="TreeGrafter"/>
</dbReference>
<reference evidence="2" key="4">
    <citation type="submission" date="2019-03" db="UniProtKB">
        <authorList>
            <consortium name="EnsemblPlants"/>
        </authorList>
    </citation>
    <scope>IDENTIFICATION</scope>
</reference>
<comment type="similarity">
    <text evidence="1">Belongs to the SCAR/WAVE family.</text>
</comment>
<dbReference type="GO" id="GO:0071933">
    <property type="term" value="F:Arp2/3 complex binding"/>
    <property type="evidence" value="ECO:0007669"/>
    <property type="project" value="TreeGrafter"/>
</dbReference>
<dbReference type="Gene3D" id="6.10.280.150">
    <property type="match status" value="1"/>
</dbReference>
<name>A0A453EFB4_AEGTS</name>
<dbReference type="GO" id="GO:2000601">
    <property type="term" value="P:positive regulation of Arp2/3 complex-mediated actin nucleation"/>
    <property type="evidence" value="ECO:0007669"/>
    <property type="project" value="TreeGrafter"/>
</dbReference>
<accession>A0A453EFB4</accession>
<evidence type="ECO:0000313" key="2">
    <source>
        <dbReference type="EnsemblPlants" id="AET3Gv20322400.9"/>
    </source>
</evidence>
<dbReference type="PANTHER" id="PTHR12902">
    <property type="entry name" value="WASP-1"/>
    <property type="match status" value="1"/>
</dbReference>
<reference evidence="3" key="2">
    <citation type="journal article" date="2017" name="Nat. Plants">
        <title>The Aegilops tauschii genome reveals multiple impacts of transposons.</title>
        <authorList>
            <person name="Zhao G."/>
            <person name="Zou C."/>
            <person name="Li K."/>
            <person name="Wang K."/>
            <person name="Li T."/>
            <person name="Gao L."/>
            <person name="Zhang X."/>
            <person name="Wang H."/>
            <person name="Yang Z."/>
            <person name="Liu X."/>
            <person name="Jiang W."/>
            <person name="Mao L."/>
            <person name="Kong X."/>
            <person name="Jiao Y."/>
            <person name="Jia J."/>
        </authorList>
    </citation>
    <scope>NUCLEOTIDE SEQUENCE [LARGE SCALE GENOMIC DNA]</scope>
    <source>
        <strain evidence="3">cv. AL8/78</strain>
    </source>
</reference>
<reference evidence="2" key="3">
    <citation type="journal article" date="2017" name="Nature">
        <title>Genome sequence of the progenitor of the wheat D genome Aegilops tauschii.</title>
        <authorList>
            <person name="Luo M.C."/>
            <person name="Gu Y.Q."/>
            <person name="Puiu D."/>
            <person name="Wang H."/>
            <person name="Twardziok S.O."/>
            <person name="Deal K.R."/>
            <person name="Huo N."/>
            <person name="Zhu T."/>
            <person name="Wang L."/>
            <person name="Wang Y."/>
            <person name="McGuire P.E."/>
            <person name="Liu S."/>
            <person name="Long H."/>
            <person name="Ramasamy R.K."/>
            <person name="Rodriguez J.C."/>
            <person name="Van S.L."/>
            <person name="Yuan L."/>
            <person name="Wang Z."/>
            <person name="Xia Z."/>
            <person name="Xiao L."/>
            <person name="Anderson O.D."/>
            <person name="Ouyang S."/>
            <person name="Liang Y."/>
            <person name="Zimin A.V."/>
            <person name="Pertea G."/>
            <person name="Qi P."/>
            <person name="Bennetzen J.L."/>
            <person name="Dai X."/>
            <person name="Dawson M.W."/>
            <person name="Muller H.G."/>
            <person name="Kugler K."/>
            <person name="Rivarola-Duarte L."/>
            <person name="Spannagl M."/>
            <person name="Mayer K.F.X."/>
            <person name="Lu F.H."/>
            <person name="Bevan M.W."/>
            <person name="Leroy P."/>
            <person name="Li P."/>
            <person name="You F.M."/>
            <person name="Sun Q."/>
            <person name="Liu Z."/>
            <person name="Lyons E."/>
            <person name="Wicker T."/>
            <person name="Salzberg S.L."/>
            <person name="Devos K.M."/>
            <person name="Dvorak J."/>
        </authorList>
    </citation>
    <scope>NUCLEOTIDE SEQUENCE [LARGE SCALE GENOMIC DNA]</scope>
    <source>
        <strain evidence="2">cv. AL8/78</strain>
    </source>
</reference>
<dbReference type="GO" id="GO:0005856">
    <property type="term" value="C:cytoskeleton"/>
    <property type="evidence" value="ECO:0007669"/>
    <property type="project" value="InterPro"/>
</dbReference>
<sequence length="80" mass="9368">MMDSYEECRDPPRLYLLDKFDNAGAGACLKRYSDPSYFKKSWDVMRADKTAHLQKERRSHKIKVPCFIIGWLWLIGVSLA</sequence>
<organism evidence="2 3">
    <name type="scientific">Aegilops tauschii subsp. strangulata</name>
    <name type="common">Goatgrass</name>
    <dbReference type="NCBI Taxonomy" id="200361"/>
    <lineage>
        <taxon>Eukaryota</taxon>
        <taxon>Viridiplantae</taxon>
        <taxon>Streptophyta</taxon>
        <taxon>Embryophyta</taxon>
        <taxon>Tracheophyta</taxon>
        <taxon>Spermatophyta</taxon>
        <taxon>Magnoliopsida</taxon>
        <taxon>Liliopsida</taxon>
        <taxon>Poales</taxon>
        <taxon>Poaceae</taxon>
        <taxon>BOP clade</taxon>
        <taxon>Pooideae</taxon>
        <taxon>Triticodae</taxon>
        <taxon>Triticeae</taxon>
        <taxon>Triticinae</taxon>
        <taxon>Aegilops</taxon>
    </lineage>
</organism>
<dbReference type="EnsemblPlants" id="AET3Gv20322400.9">
    <property type="protein sequence ID" value="AET3Gv20322400.9"/>
    <property type="gene ID" value="AET3Gv20322400"/>
</dbReference>
<reference evidence="3" key="1">
    <citation type="journal article" date="2014" name="Science">
        <title>Ancient hybridizations among the ancestral genomes of bread wheat.</title>
        <authorList>
            <consortium name="International Wheat Genome Sequencing Consortium,"/>
            <person name="Marcussen T."/>
            <person name="Sandve S.R."/>
            <person name="Heier L."/>
            <person name="Spannagl M."/>
            <person name="Pfeifer M."/>
            <person name="Jakobsen K.S."/>
            <person name="Wulff B.B."/>
            <person name="Steuernagel B."/>
            <person name="Mayer K.F."/>
            <person name="Olsen O.A."/>
        </authorList>
    </citation>
    <scope>NUCLEOTIDE SEQUENCE [LARGE SCALE GENOMIC DNA]</scope>
    <source>
        <strain evidence="3">cv. AL8/78</strain>
    </source>
</reference>
<dbReference type="AlphaFoldDB" id="A0A453EFB4"/>
<evidence type="ECO:0000313" key="3">
    <source>
        <dbReference type="Proteomes" id="UP000015105"/>
    </source>
</evidence>